<evidence type="ECO:0000313" key="1">
    <source>
        <dbReference type="EMBL" id="MFJ1466739.1"/>
    </source>
</evidence>
<reference evidence="1" key="1">
    <citation type="submission" date="2024-11" db="EMBL/GenBank/DDBJ databases">
        <title>Description of Massilia orientalis sp. nov., isolated from rhizosphere soil of Ageratina adenophora.</title>
        <authorList>
            <person name="Wang Y."/>
        </authorList>
    </citation>
    <scope>NUCLEOTIDE SEQUENCE</scope>
    <source>
        <strain evidence="1">YIM B02787</strain>
    </source>
</reference>
<dbReference type="EC" id="2.7.7.65" evidence="1"/>
<keyword evidence="2" id="KW-1185">Reference proteome</keyword>
<evidence type="ECO:0000313" key="2">
    <source>
        <dbReference type="Proteomes" id="UP001168096"/>
    </source>
</evidence>
<proteinExistence type="predicted"/>
<keyword evidence="1" id="KW-0808">Transferase</keyword>
<gene>
    <name evidence="1" type="ORF">QPK29_003360</name>
</gene>
<accession>A0ACC7M5Y5</accession>
<name>A0ACC7M5Y5_9BURK</name>
<protein>
    <submittedName>
        <fullName evidence="1">Diguanylate cyclase</fullName>
        <ecNumber evidence="1">2.7.7.65</ecNumber>
    </submittedName>
</protein>
<dbReference type="Proteomes" id="UP001168096">
    <property type="component" value="Unassembled WGS sequence"/>
</dbReference>
<keyword evidence="1" id="KW-0548">Nucleotidyltransferase</keyword>
<comment type="caution">
    <text evidence="1">The sequence shown here is derived from an EMBL/GenBank/DDBJ whole genome shotgun (WGS) entry which is preliminary data.</text>
</comment>
<sequence>MLEQTAIYLSPMAQRRAEFGDACASLFARLHLADSADVAASLMAREQPDLLVIDLDRFEPSIDAEALGDLVARRAGAPVLLLCPFAGAAWLPALMVHGPVHYAVTPLDAAALRAAVGTRRAQPEAPASDAAGLRTLLDLRARVQAALDEAEDAHTLSEALCAALRAWPGVLHAGVFLLKDGNDLQLEAQQGPEGLLLGALLQRTDRLLQAPLRHAFPGLLAAAGGTAALIEVPEQSGEPALAEGLRAHGVAMALGLPIPADGPGTPRGALSLLFGAARELTPDEWATLQDVTRLAAFGLRLVAIGQENEHLTARLTYISTTDALTGVANRRHGEELLEKEIKRARRYRVPLALLSFDIDRFKAVNDTYGYPVGDMALRTVADTTRAVLRASDILVRSGGEEFHIIAPHTSAIDGLKMAEKVRVAIEQAEIPGCDHVTVSLGVAQLGEQESGDSLTQRTDAALARAKRAGRNCVELAMQ</sequence>
<organism evidence="1 2">
    <name type="scientific">Massilia orientalis</name>
    <dbReference type="NCBI Taxonomy" id="3050128"/>
    <lineage>
        <taxon>Bacteria</taxon>
        <taxon>Pseudomonadati</taxon>
        <taxon>Pseudomonadota</taxon>
        <taxon>Betaproteobacteria</taxon>
        <taxon>Burkholderiales</taxon>
        <taxon>Oxalobacteraceae</taxon>
        <taxon>Telluria group</taxon>
        <taxon>Massilia</taxon>
    </lineage>
</organism>
<dbReference type="EMBL" id="JASNRB020000002">
    <property type="protein sequence ID" value="MFJ1466739.1"/>
    <property type="molecule type" value="Genomic_DNA"/>
</dbReference>